<reference evidence="8" key="1">
    <citation type="journal article" date="2016" name="Genome Biol. Evol.">
        <title>Comparison of intracellular "Ca. Endomicrobium trichonymphae" genomovars illuminates the requirement and decay of defense systems against foreign DNA.</title>
        <authorList>
            <person name="Izawa K."/>
            <person name="Kuwahara H."/>
            <person name="Kihara K."/>
            <person name="Yuki M."/>
            <person name="Lo N."/>
            <person name="Ito T."/>
            <person name="Ohkuma M."/>
            <person name="Hongoh Y."/>
        </authorList>
    </citation>
    <scope>NUCLEOTIDE SEQUENCE</scope>
    <source>
        <strain evidence="8">MdDo-005</strain>
    </source>
</reference>
<keyword evidence="3 8" id="KW-0489">Methyltransferase</keyword>
<keyword evidence="6" id="KW-0680">Restriction system</keyword>
<dbReference type="GO" id="GO:0015667">
    <property type="term" value="F:site-specific DNA-methyltransferase (cytosine-N4-specific) activity"/>
    <property type="evidence" value="ECO:0007669"/>
    <property type="project" value="UniProtKB-EC"/>
</dbReference>
<organism evidence="8">
    <name type="scientific">Candidatus Endomicrobium sp. MdDo-005</name>
    <dbReference type="NCBI Taxonomy" id="1837115"/>
    <lineage>
        <taxon>Bacteria</taxon>
        <taxon>Pseudomonadati</taxon>
        <taxon>Elusimicrobiota</taxon>
        <taxon>Endomicrobiia</taxon>
        <taxon>Endomicrobiales</taxon>
        <taxon>Endomicrobiaceae</taxon>
        <taxon>Endomicrobium</taxon>
    </lineage>
</organism>
<dbReference type="EMBL" id="LC153691">
    <property type="protein sequence ID" value="BAV59425.1"/>
    <property type="molecule type" value="Genomic_DNA"/>
</dbReference>
<dbReference type="PROSITE" id="PS00093">
    <property type="entry name" value="N4_MTASE"/>
    <property type="match status" value="1"/>
</dbReference>
<dbReference type="InterPro" id="IPR017985">
    <property type="entry name" value="MeTrfase_CN4_CS"/>
</dbReference>
<dbReference type="EC" id="2.1.1.113" evidence="2"/>
<dbReference type="AlphaFoldDB" id="A0A1C9ZYR0"/>
<dbReference type="REBASE" id="251362">
    <property type="entry name" value="M.Esp005ORFXP"/>
</dbReference>
<evidence type="ECO:0000256" key="3">
    <source>
        <dbReference type="ARBA" id="ARBA00022603"/>
    </source>
</evidence>
<evidence type="ECO:0000256" key="1">
    <source>
        <dbReference type="ARBA" id="ARBA00010203"/>
    </source>
</evidence>
<evidence type="ECO:0000256" key="2">
    <source>
        <dbReference type="ARBA" id="ARBA00012185"/>
    </source>
</evidence>
<dbReference type="Gene3D" id="3.40.50.150">
    <property type="entry name" value="Vaccinia Virus protein VP39"/>
    <property type="match status" value="1"/>
</dbReference>
<keyword evidence="4" id="KW-0808">Transferase</keyword>
<evidence type="ECO:0000313" key="8">
    <source>
        <dbReference type="EMBL" id="BAV59425.1"/>
    </source>
</evidence>
<keyword evidence="5" id="KW-0949">S-adenosyl-L-methionine</keyword>
<sequence>MNYRVVRNTDYDYSGQSYASSCPNLHRYPATMLPQIGIDILREFKINKGRMLDPYCGSGSSFSSGLSCGIKEMAGFDLNPLAVLISRVKFTRISLDSLEKVRQNFRNEVFEFIKSEKNIGTFSMPLVTNINFWFSREVAASLAVIKYFIDKIENEDIRNFFLLAFSETVRECSYTRANEFKLYRMKEEDILNFNPDAVGFYFRKLNLLISNYRNFYLPKLAAGVKIEIKNCEFQSADRMFDVVLTSPPYGDSRTTVSYGQFSALSNEWMGVNNARKIDSLLMGGGRIKNVISKGVMTDYIWEINKKDSKRALEISSFYGDLDISIRKVAAGVKKGGKSIYIAGNRTVKGLQLPTDQFIAEKFEENGFKHIITYKRALSGKTMPSRNSPSNKTGDVAGTMVYEYIIVCEKTSSF</sequence>
<dbReference type="GO" id="GO:0003677">
    <property type="term" value="F:DNA binding"/>
    <property type="evidence" value="ECO:0007669"/>
    <property type="project" value="InterPro"/>
</dbReference>
<name>A0A1C9ZYR0_9BACT</name>
<comment type="catalytic activity">
    <reaction evidence="7">
        <text>a 2'-deoxycytidine in DNA + S-adenosyl-L-methionine = an N(4)-methyl-2'-deoxycytidine in DNA + S-adenosyl-L-homocysteine + H(+)</text>
        <dbReference type="Rhea" id="RHEA:16857"/>
        <dbReference type="Rhea" id="RHEA-COMP:11369"/>
        <dbReference type="Rhea" id="RHEA-COMP:13674"/>
        <dbReference type="ChEBI" id="CHEBI:15378"/>
        <dbReference type="ChEBI" id="CHEBI:57856"/>
        <dbReference type="ChEBI" id="CHEBI:59789"/>
        <dbReference type="ChEBI" id="CHEBI:85452"/>
        <dbReference type="ChEBI" id="CHEBI:137933"/>
        <dbReference type="EC" id="2.1.1.113"/>
    </reaction>
</comment>
<evidence type="ECO:0000256" key="4">
    <source>
        <dbReference type="ARBA" id="ARBA00022679"/>
    </source>
</evidence>
<proteinExistence type="inferred from homology"/>
<comment type="similarity">
    <text evidence="1">Belongs to the N(4)/N(6)-methyltransferase family. N(4) subfamily.</text>
</comment>
<evidence type="ECO:0000256" key="5">
    <source>
        <dbReference type="ARBA" id="ARBA00022691"/>
    </source>
</evidence>
<accession>A0A1C9ZYR0</accession>
<dbReference type="InterPro" id="IPR029063">
    <property type="entry name" value="SAM-dependent_MTases_sf"/>
</dbReference>
<dbReference type="GO" id="GO:0009307">
    <property type="term" value="P:DNA restriction-modification system"/>
    <property type="evidence" value="ECO:0007669"/>
    <property type="project" value="UniProtKB-KW"/>
</dbReference>
<evidence type="ECO:0000256" key="7">
    <source>
        <dbReference type="ARBA" id="ARBA00049120"/>
    </source>
</evidence>
<protein>
    <recommendedName>
        <fullName evidence="2">site-specific DNA-methyltransferase (cytosine-N(4)-specific)</fullName>
        <ecNumber evidence="2">2.1.1.113</ecNumber>
    </recommendedName>
</protein>
<evidence type="ECO:0000256" key="6">
    <source>
        <dbReference type="ARBA" id="ARBA00022747"/>
    </source>
</evidence>
<dbReference type="SUPFAM" id="SSF53335">
    <property type="entry name" value="S-adenosyl-L-methionine-dependent methyltransferases"/>
    <property type="match status" value="1"/>
</dbReference>
<dbReference type="GO" id="GO:0032259">
    <property type="term" value="P:methylation"/>
    <property type="evidence" value="ECO:0007669"/>
    <property type="project" value="UniProtKB-KW"/>
</dbReference>